<name>A0A7W7Q0B9_9PSEU</name>
<accession>A0A7W7Q0B9</accession>
<proteinExistence type="predicted"/>
<keyword evidence="2" id="KW-1185">Reference proteome</keyword>
<protein>
    <submittedName>
        <fullName evidence="1">Uncharacterized protein</fullName>
    </submittedName>
</protein>
<comment type="caution">
    <text evidence="1">The sequence shown here is derived from an EMBL/GenBank/DDBJ whole genome shotgun (WGS) entry which is preliminary data.</text>
</comment>
<gene>
    <name evidence="1" type="ORF">FHR82_000852</name>
</gene>
<dbReference type="RefSeq" id="WP_184808864.1">
    <property type="nucleotide sequence ID" value="NZ_JACHJQ010000001.1"/>
</dbReference>
<organism evidence="1 2">
    <name type="scientific">Actinophytocola algeriensis</name>
    <dbReference type="NCBI Taxonomy" id="1768010"/>
    <lineage>
        <taxon>Bacteria</taxon>
        <taxon>Bacillati</taxon>
        <taxon>Actinomycetota</taxon>
        <taxon>Actinomycetes</taxon>
        <taxon>Pseudonocardiales</taxon>
        <taxon>Pseudonocardiaceae</taxon>
    </lineage>
</organism>
<dbReference type="Proteomes" id="UP000520767">
    <property type="component" value="Unassembled WGS sequence"/>
</dbReference>
<dbReference type="AlphaFoldDB" id="A0A7W7Q0B9"/>
<sequence length="188" mass="20420">MFDKLRKAVVGGDVPTEPVVVRIQDSGFGTFIVTGEWDPRVVTVTGPWQATVRLSAPLQVPDVLKRHVVLLIRPPRIVPTDRHAVTLTIDGQPAPLDCGRRALRRATFNVRASAAGREYLLRHEGRWRARLERNGQQVSRLSTSDRGATLHATYQPGADVVDATVGVALGLVLGVGAPGFLRNLLAVL</sequence>
<evidence type="ECO:0000313" key="1">
    <source>
        <dbReference type="EMBL" id="MBB4904642.1"/>
    </source>
</evidence>
<reference evidence="1 2" key="1">
    <citation type="submission" date="2020-08" db="EMBL/GenBank/DDBJ databases">
        <title>Genomic Encyclopedia of Type Strains, Phase III (KMG-III): the genomes of soil and plant-associated and newly described type strains.</title>
        <authorList>
            <person name="Whitman W."/>
        </authorList>
    </citation>
    <scope>NUCLEOTIDE SEQUENCE [LARGE SCALE GENOMIC DNA]</scope>
    <source>
        <strain evidence="1 2">CECT 8960</strain>
    </source>
</reference>
<evidence type="ECO:0000313" key="2">
    <source>
        <dbReference type="Proteomes" id="UP000520767"/>
    </source>
</evidence>
<dbReference type="EMBL" id="JACHJQ010000001">
    <property type="protein sequence ID" value="MBB4904642.1"/>
    <property type="molecule type" value="Genomic_DNA"/>
</dbReference>